<keyword evidence="3" id="KW-1185">Reference proteome</keyword>
<evidence type="ECO:0000256" key="1">
    <source>
        <dbReference type="SAM" id="MobiDB-lite"/>
    </source>
</evidence>
<sequence>MGQAASKPVTQRDHVDEICAFIAQQALSASDEIADQHGREIRRRDSFHLECEDTEKNEKKGVDNEEATKPRRKTRISAAIDNLTGRSKDTLPTKMKKQFRSIIVQNPQDLRLPIVEDLVLPAELVPGSVVVFLNEADDTVRMAMVFSTDANFEYLLFIVEESVLDDLGLRQTPGRVGPSSISWMDVFTVTAYSNCAVLHRSQCPYAKWIQMRDSPFPKGSMTLEEGLAISEESQLNVDDVFERVEARCRSVRTSLSETFWGYRGRFELFQLMYPPEKVEGRFQEWVYRTHILMRRRRLRLDL</sequence>
<gene>
    <name evidence="2" type="ORF">BU24DRAFT_404063</name>
</gene>
<dbReference type="EMBL" id="ML978066">
    <property type="protein sequence ID" value="KAF2021001.1"/>
    <property type="molecule type" value="Genomic_DNA"/>
</dbReference>
<dbReference type="Proteomes" id="UP000799778">
    <property type="component" value="Unassembled WGS sequence"/>
</dbReference>
<dbReference type="GeneID" id="54283017"/>
<feature type="compositionally biased region" description="Basic and acidic residues" evidence="1">
    <location>
        <begin position="52"/>
        <end position="69"/>
    </location>
</feature>
<organism evidence="2 3">
    <name type="scientific">Aaosphaeria arxii CBS 175.79</name>
    <dbReference type="NCBI Taxonomy" id="1450172"/>
    <lineage>
        <taxon>Eukaryota</taxon>
        <taxon>Fungi</taxon>
        <taxon>Dikarya</taxon>
        <taxon>Ascomycota</taxon>
        <taxon>Pezizomycotina</taxon>
        <taxon>Dothideomycetes</taxon>
        <taxon>Pleosporomycetidae</taxon>
        <taxon>Pleosporales</taxon>
        <taxon>Pleosporales incertae sedis</taxon>
        <taxon>Aaosphaeria</taxon>
    </lineage>
</organism>
<accession>A0A6A5Y8C3</accession>
<dbReference type="AlphaFoldDB" id="A0A6A5Y8C3"/>
<reference evidence="2" key="1">
    <citation type="journal article" date="2020" name="Stud. Mycol.">
        <title>101 Dothideomycetes genomes: a test case for predicting lifestyles and emergence of pathogens.</title>
        <authorList>
            <person name="Haridas S."/>
            <person name="Albert R."/>
            <person name="Binder M."/>
            <person name="Bloem J."/>
            <person name="Labutti K."/>
            <person name="Salamov A."/>
            <person name="Andreopoulos B."/>
            <person name="Baker S."/>
            <person name="Barry K."/>
            <person name="Bills G."/>
            <person name="Bluhm B."/>
            <person name="Cannon C."/>
            <person name="Castanera R."/>
            <person name="Culley D."/>
            <person name="Daum C."/>
            <person name="Ezra D."/>
            <person name="Gonzalez J."/>
            <person name="Henrissat B."/>
            <person name="Kuo A."/>
            <person name="Liang C."/>
            <person name="Lipzen A."/>
            <person name="Lutzoni F."/>
            <person name="Magnuson J."/>
            <person name="Mondo S."/>
            <person name="Nolan M."/>
            <person name="Ohm R."/>
            <person name="Pangilinan J."/>
            <person name="Park H.-J."/>
            <person name="Ramirez L."/>
            <person name="Alfaro M."/>
            <person name="Sun H."/>
            <person name="Tritt A."/>
            <person name="Yoshinaga Y."/>
            <person name="Zwiers L.-H."/>
            <person name="Turgeon B."/>
            <person name="Goodwin S."/>
            <person name="Spatafora J."/>
            <person name="Crous P."/>
            <person name="Grigoriev I."/>
        </authorList>
    </citation>
    <scope>NUCLEOTIDE SEQUENCE</scope>
    <source>
        <strain evidence="2">CBS 175.79</strain>
    </source>
</reference>
<protein>
    <submittedName>
        <fullName evidence="2">Uncharacterized protein</fullName>
    </submittedName>
</protein>
<name>A0A6A5Y8C3_9PLEO</name>
<dbReference type="RefSeq" id="XP_033389340.1">
    <property type="nucleotide sequence ID" value="XM_033525620.1"/>
</dbReference>
<proteinExistence type="predicted"/>
<feature type="region of interest" description="Disordered" evidence="1">
    <location>
        <begin position="52"/>
        <end position="73"/>
    </location>
</feature>
<evidence type="ECO:0000313" key="2">
    <source>
        <dbReference type="EMBL" id="KAF2021001.1"/>
    </source>
</evidence>
<evidence type="ECO:0000313" key="3">
    <source>
        <dbReference type="Proteomes" id="UP000799778"/>
    </source>
</evidence>